<feature type="region of interest" description="Disordered" evidence="10">
    <location>
        <begin position="1089"/>
        <end position="1165"/>
    </location>
</feature>
<comment type="subcellular location">
    <subcellularLocation>
        <location evidence="7">Endomembrane system</location>
        <topology evidence="7">Single-pass membrane protein</topology>
    </subcellularLocation>
    <subcellularLocation>
        <location evidence="1">Endoplasmic reticulum membrane</location>
    </subcellularLocation>
</comment>
<name>J4KQN6_BEAB2</name>
<protein>
    <recommendedName>
        <fullName evidence="9">Coupling of ubiquitin conjugation to ER degradation protein 1</fullName>
    </recommendedName>
</protein>
<evidence type="ECO:0000313" key="13">
    <source>
        <dbReference type="Proteomes" id="UP000002762"/>
    </source>
</evidence>
<dbReference type="EMBL" id="JH725152">
    <property type="protein sequence ID" value="EJP69519.1"/>
    <property type="molecule type" value="Genomic_DNA"/>
</dbReference>
<dbReference type="InterPro" id="IPR003495">
    <property type="entry name" value="CobW/HypB/UreG_nucleotide-bd"/>
</dbReference>
<dbReference type="OrthoDB" id="258627at2759"/>
<sequence>MNFDDDAPPELVDTAGLEEVMEIAVKVPITIVTGYLGAGKTTLLNYILTAQHGKKIAVIMNALDIEKSLTVNKGDEKVEEWLEVGNGCICCSVKDTGVNAIESLMAKKGAFDYILLETTGLADPGNLAPLFWVDDGLGSTIYLDGIVTLVDAKNILKSLDDPSGKVEGHDHDGHGPVMTTAHVQISHADVIVINKADLVTKEELQSVKDRIQSINGLAKIHITEKSVVPKLEGFLLDLHAYDQFNEPEPKTNAHSHLDPNLSTITIPVDTLKPTQLEQVDKWLRQVLWENELPGTDEAQKFEIHRCKGRLIFDNGEIKMLQGVREIFELIDAPTSDEPTPASGKIIFIARRGARPKPSRYPTLCSSVVLAASLAQEPLSSTQSVDAESTGHHGRDRRLFTETRSATHQLMSVANVAITGGGVPQTLRGMPGNFGGQQQQPQQQQNRAVSSRLPNGKLASGNSNSSWAFSGAVPMGNNSNGGFQTPNRQLGGGISFAQSLGGSQQAAPLDLSEFPSLSNNSQLGNPSQASMWSTAGSRNVSAPVQRNQPTPLSSQHTGQEELYNSNPRSTANPGSLRFGHQLGQQVTPSSVDDFPPLNRTVNGEERSASLMSSLGISAQSASSPGLTGNRGNGLLNALSANNRANEPRSQVSAIGAGSSAQLPEDDSRSRAADRLSKQLANIGNGGGSPGLSLQDSLINKLKGDEAQGAVDPLAGMPDADKWGLKGMRTLMNNYPDYHALVVGMDPNSLGLDIQSPDPISTQIYSLFDDNLPKPTVHASKFRLPDCYNVTNVQAIETKTASFNEETLFWIFYSCPADIKQQMAAQELHGRNWRWHRKLQIWLTKDEQMAPQMLGPSHERGWYIVWDASHWQKERVSRQDSAGWGIVNTFSIMIYSAIACDACSWVGDDQRTPAASGRRPSCGQYDPYPHKAAEPQTRDSRVLISSFSYSDSRGIMFWRKHFAYGVSGVTAVAVPAEEGHEYPLVPWRTGITSSDNPTPACYSNIAKVAKTSERRVLVFAGLVIRYLFFSGTSSQTTTRSPEAFLRSREVAVERIQQMFPQADRRGILWDLQRNGGNIQSTTERILSGRLETPPVTFQPPPPPGQSASAHGAPATRQVDKPTQPDLITRYNLQDKIGSQITTSDDNKGKGWSSNREERQASLQRRRDEMILAARQKMQAKMAAETLATPQ</sequence>
<evidence type="ECO:0000259" key="11">
    <source>
        <dbReference type="PROSITE" id="PS51140"/>
    </source>
</evidence>
<feature type="region of interest" description="Disordered" evidence="10">
    <location>
        <begin position="421"/>
        <end position="579"/>
    </location>
</feature>
<keyword evidence="2" id="KW-0812">Transmembrane</keyword>
<dbReference type="SMART" id="SM00546">
    <property type="entry name" value="CUE"/>
    <property type="match status" value="1"/>
</dbReference>
<dbReference type="InterPro" id="IPR038635">
    <property type="entry name" value="CCR4-NOT_su2/3/5_C_sf"/>
</dbReference>
<dbReference type="Gene3D" id="2.30.30.1020">
    <property type="entry name" value="CCR4-NOT complex subunit 2/3/5, C-terminal domain"/>
    <property type="match status" value="1"/>
</dbReference>
<comment type="similarity">
    <text evidence="8">Belongs to the CUE1 family.</text>
</comment>
<evidence type="ECO:0000256" key="9">
    <source>
        <dbReference type="ARBA" id="ARBA00072899"/>
    </source>
</evidence>
<dbReference type="Gene3D" id="3.40.50.300">
    <property type="entry name" value="P-loop containing nucleotide triphosphate hydrolases"/>
    <property type="match status" value="1"/>
</dbReference>
<dbReference type="InterPro" id="IPR027417">
    <property type="entry name" value="P-loop_NTPase"/>
</dbReference>
<dbReference type="GeneID" id="19884496"/>
<evidence type="ECO:0000313" key="12">
    <source>
        <dbReference type="EMBL" id="EJP69519.1"/>
    </source>
</evidence>
<evidence type="ECO:0000256" key="5">
    <source>
        <dbReference type="ARBA" id="ARBA00022989"/>
    </source>
</evidence>
<evidence type="ECO:0000256" key="3">
    <source>
        <dbReference type="ARBA" id="ARBA00022786"/>
    </source>
</evidence>
<feature type="compositionally biased region" description="Low complexity" evidence="10">
    <location>
        <begin position="611"/>
        <end position="622"/>
    </location>
</feature>
<feature type="compositionally biased region" description="Polar residues" evidence="10">
    <location>
        <begin position="475"/>
        <end position="487"/>
    </location>
</feature>
<evidence type="ECO:0000256" key="7">
    <source>
        <dbReference type="ARBA" id="ARBA00037847"/>
    </source>
</evidence>
<keyword evidence="13" id="KW-1185">Reference proteome</keyword>
<keyword evidence="6" id="KW-0472">Membrane</keyword>
<keyword evidence="4" id="KW-0256">Endoplasmic reticulum</keyword>
<dbReference type="GO" id="GO:0043130">
    <property type="term" value="F:ubiquitin binding"/>
    <property type="evidence" value="ECO:0007669"/>
    <property type="project" value="InterPro"/>
</dbReference>
<dbReference type="PANTHER" id="PTHR13748">
    <property type="entry name" value="COBW-RELATED"/>
    <property type="match status" value="1"/>
</dbReference>
<keyword evidence="3" id="KW-0833">Ubl conjugation pathway</keyword>
<dbReference type="InParanoid" id="J4KQN6"/>
<organism evidence="12 13">
    <name type="scientific">Beauveria bassiana (strain ARSEF 2860)</name>
    <name type="common">White muscardine disease fungus</name>
    <name type="synonym">Tritirachium shiotae</name>
    <dbReference type="NCBI Taxonomy" id="655819"/>
    <lineage>
        <taxon>Eukaryota</taxon>
        <taxon>Fungi</taxon>
        <taxon>Dikarya</taxon>
        <taxon>Ascomycota</taxon>
        <taxon>Pezizomycotina</taxon>
        <taxon>Sordariomycetes</taxon>
        <taxon>Hypocreomycetidae</taxon>
        <taxon>Hypocreales</taxon>
        <taxon>Cordycipitaceae</taxon>
        <taxon>Beauveria</taxon>
    </lineage>
</organism>
<feature type="compositionally biased region" description="Basic and acidic residues" evidence="10">
    <location>
        <begin position="1142"/>
        <end position="1165"/>
    </location>
</feature>
<dbReference type="InterPro" id="IPR007282">
    <property type="entry name" value="NOT2/3/5_C"/>
</dbReference>
<feature type="compositionally biased region" description="Low complexity" evidence="10">
    <location>
        <begin position="1103"/>
        <end position="1112"/>
    </location>
</feature>
<keyword evidence="5" id="KW-1133">Transmembrane helix</keyword>
<dbReference type="AlphaFoldDB" id="J4KQN6"/>
<proteinExistence type="inferred from homology"/>
<dbReference type="GO" id="GO:0006355">
    <property type="term" value="P:regulation of DNA-templated transcription"/>
    <property type="evidence" value="ECO:0007669"/>
    <property type="project" value="InterPro"/>
</dbReference>
<dbReference type="CDD" id="cd14424">
    <property type="entry name" value="CUE_Cue1p_like"/>
    <property type="match status" value="1"/>
</dbReference>
<dbReference type="HOGENOM" id="CLU_007967_0_0_1"/>
<dbReference type="FunFam" id="1.10.8.10:FF:000050">
    <property type="entry name" value="Related to AMFR protein"/>
    <property type="match status" value="1"/>
</dbReference>
<dbReference type="SUPFAM" id="SSF46934">
    <property type="entry name" value="UBA-like"/>
    <property type="match status" value="1"/>
</dbReference>
<dbReference type="RefSeq" id="XP_008594803.1">
    <property type="nucleotide sequence ID" value="XM_008596581.1"/>
</dbReference>
<dbReference type="PANTHER" id="PTHR13748:SF31">
    <property type="entry name" value="ZINC-REGULATED GTPASE METALLOPROTEIN ACTIVATOR 1A-RELATED"/>
    <property type="match status" value="1"/>
</dbReference>
<dbReference type="Gene3D" id="1.10.8.10">
    <property type="entry name" value="DNA helicase RuvA subunit, C-terminal domain"/>
    <property type="match status" value="1"/>
</dbReference>
<dbReference type="Proteomes" id="UP000002762">
    <property type="component" value="Unassembled WGS sequence"/>
</dbReference>
<evidence type="ECO:0000256" key="2">
    <source>
        <dbReference type="ARBA" id="ARBA00022692"/>
    </source>
</evidence>
<feature type="domain" description="CUE" evidence="11">
    <location>
        <begin position="1045"/>
        <end position="1088"/>
    </location>
</feature>
<dbReference type="Pfam" id="PF02845">
    <property type="entry name" value="CUE"/>
    <property type="match status" value="1"/>
</dbReference>
<evidence type="ECO:0000256" key="6">
    <source>
        <dbReference type="ARBA" id="ARBA00023136"/>
    </source>
</evidence>
<dbReference type="CDD" id="cd03112">
    <property type="entry name" value="CobW-like"/>
    <property type="match status" value="1"/>
</dbReference>
<feature type="region of interest" description="Disordered" evidence="10">
    <location>
        <begin position="605"/>
        <end position="671"/>
    </location>
</feature>
<dbReference type="GO" id="GO:0000289">
    <property type="term" value="P:nuclear-transcribed mRNA poly(A) tail shortening"/>
    <property type="evidence" value="ECO:0007669"/>
    <property type="project" value="UniProtKB-ARBA"/>
</dbReference>
<accession>J4KQN6</accession>
<dbReference type="STRING" id="655819.J4KQN6"/>
<feature type="compositionally biased region" description="Low complexity" evidence="10">
    <location>
        <begin position="631"/>
        <end position="643"/>
    </location>
</feature>
<dbReference type="SUPFAM" id="SSF52540">
    <property type="entry name" value="P-loop containing nucleoside triphosphate hydrolases"/>
    <property type="match status" value="1"/>
</dbReference>
<feature type="compositionally biased region" description="Basic and acidic residues" evidence="10">
    <location>
        <begin position="388"/>
        <end position="398"/>
    </location>
</feature>
<dbReference type="InterPro" id="IPR051316">
    <property type="entry name" value="Zinc-reg_GTPase_activator"/>
</dbReference>
<evidence type="ECO:0000256" key="10">
    <source>
        <dbReference type="SAM" id="MobiDB-lite"/>
    </source>
</evidence>
<dbReference type="Pfam" id="PF02492">
    <property type="entry name" value="cobW"/>
    <property type="match status" value="1"/>
</dbReference>
<dbReference type="InterPro" id="IPR009060">
    <property type="entry name" value="UBA-like_sf"/>
</dbReference>
<reference evidence="12 13" key="1">
    <citation type="journal article" date="2012" name="Sci. Rep.">
        <title>Genomic perspectives on the evolution of fungal entomopathogenicity in Beauveria bassiana.</title>
        <authorList>
            <person name="Xiao G."/>
            <person name="Ying S.H."/>
            <person name="Zheng P."/>
            <person name="Wang Z.L."/>
            <person name="Zhang S."/>
            <person name="Xie X.Q."/>
            <person name="Shang Y."/>
            <person name="St Leger R.J."/>
            <person name="Zhao G.P."/>
            <person name="Wang C."/>
            <person name="Feng M.G."/>
        </authorList>
    </citation>
    <scope>NUCLEOTIDE SEQUENCE [LARGE SCALE GENOMIC DNA]</scope>
    <source>
        <strain evidence="12 13">ARSEF 2860</strain>
    </source>
</reference>
<feature type="region of interest" description="Disordered" evidence="10">
    <location>
        <begin position="379"/>
        <end position="398"/>
    </location>
</feature>
<dbReference type="InterPro" id="IPR036627">
    <property type="entry name" value="CobW-likC_sf"/>
</dbReference>
<dbReference type="GO" id="GO:0030015">
    <property type="term" value="C:CCR4-NOT core complex"/>
    <property type="evidence" value="ECO:0007669"/>
    <property type="project" value="UniProtKB-ARBA"/>
</dbReference>
<dbReference type="GO" id="GO:0005789">
    <property type="term" value="C:endoplasmic reticulum membrane"/>
    <property type="evidence" value="ECO:0007669"/>
    <property type="project" value="UniProtKB-SubCell"/>
</dbReference>
<evidence type="ECO:0000256" key="8">
    <source>
        <dbReference type="ARBA" id="ARBA00061383"/>
    </source>
</evidence>
<dbReference type="PROSITE" id="PS51140">
    <property type="entry name" value="CUE"/>
    <property type="match status" value="1"/>
</dbReference>
<gene>
    <name evidence="12" type="ORF">BBA_01484</name>
</gene>
<dbReference type="InterPro" id="IPR003892">
    <property type="entry name" value="CUE"/>
</dbReference>
<feature type="compositionally biased region" description="Polar residues" evidence="10">
    <location>
        <begin position="495"/>
        <end position="505"/>
    </location>
</feature>
<dbReference type="Gene3D" id="3.30.1220.10">
    <property type="entry name" value="CobW-like, C-terminal domain"/>
    <property type="match status" value="1"/>
</dbReference>
<evidence type="ECO:0000256" key="1">
    <source>
        <dbReference type="ARBA" id="ARBA00004586"/>
    </source>
</evidence>
<feature type="compositionally biased region" description="Polar residues" evidence="10">
    <location>
        <begin position="514"/>
        <end position="572"/>
    </location>
</feature>
<dbReference type="Pfam" id="PF04153">
    <property type="entry name" value="NOT2_3_5_C"/>
    <property type="match status" value="1"/>
</dbReference>
<evidence type="ECO:0000256" key="4">
    <source>
        <dbReference type="ARBA" id="ARBA00022824"/>
    </source>
</evidence>